<dbReference type="InterPro" id="IPR053168">
    <property type="entry name" value="Glutamic_endopeptidase"/>
</dbReference>
<dbReference type="InterPro" id="IPR004314">
    <property type="entry name" value="Neprosin"/>
</dbReference>
<sequence length="335" mass="37753">MASVFGVDSYIFNQPIESTMHRLFSSEKKMKEFYCFILLLMMSLCNASNKTPIKSIKFLEMPDGDIIDCIHIYDQPAFDHPLLKNHTILYAIAYVQGDKYHGAKATINVWQPYVQNRIEFSLSQIWVVGGHDSTINTIEAGWTVDPSVFGDNKPRLFTYWTVNRYGSSGCYNMFCPGFVQTSTKIVLGANISPVSTYHGPQFNISLYIVKDEQFAVWWLQLGNDVVGYWPTSLFTNLADSASTIQWGGEVINLKPNGQHTTTQMGSGHFPEEGFKGASYFKNLQVVDVSKTLRSPGTLYTFVANPNCYRILLEKSSDAWGNYFYYGGPGRNANCP</sequence>
<evidence type="ECO:0000313" key="2">
    <source>
        <dbReference type="Proteomes" id="UP001652660"/>
    </source>
</evidence>
<dbReference type="Pfam" id="PF03080">
    <property type="entry name" value="Neprosin"/>
    <property type="match status" value="1"/>
</dbReference>
<accession>A0ABM4U6D8</accession>
<reference evidence="2" key="1">
    <citation type="journal article" date="2025" name="Foods">
        <title>Unveiling the Microbial Signatures of Arabica Coffee Cherries: Insights into Ripeness Specific Diversity, Functional Traits, and Implications for Quality and Safety.</title>
        <authorList>
            <consortium name="RefSeq"/>
            <person name="Tenea G.N."/>
            <person name="Cifuentes V."/>
            <person name="Reyes P."/>
            <person name="Cevallos-Vallejos M."/>
        </authorList>
    </citation>
    <scope>NUCLEOTIDE SEQUENCE [LARGE SCALE GENOMIC DNA]</scope>
</reference>
<dbReference type="GeneID" id="113740977"/>
<dbReference type="PROSITE" id="PS52045">
    <property type="entry name" value="NEPROSIN_PEP_CD"/>
    <property type="match status" value="1"/>
</dbReference>
<gene>
    <name evidence="3" type="primary">LOC113740977</name>
</gene>
<evidence type="ECO:0000259" key="1">
    <source>
        <dbReference type="PROSITE" id="PS52045"/>
    </source>
</evidence>
<proteinExistence type="predicted"/>
<dbReference type="PANTHER" id="PTHR31589:SF110">
    <property type="entry name" value="PROTEIN, PUTATIVE (DUF239)-RELATED"/>
    <property type="match status" value="1"/>
</dbReference>
<dbReference type="RefSeq" id="XP_071902848.1">
    <property type="nucleotide sequence ID" value="XM_072046747.1"/>
</dbReference>
<protein>
    <submittedName>
        <fullName evidence="3">Protein neprosin-like</fullName>
    </submittedName>
</protein>
<reference evidence="3" key="2">
    <citation type="submission" date="2025-08" db="UniProtKB">
        <authorList>
            <consortium name="RefSeq"/>
        </authorList>
    </citation>
    <scope>IDENTIFICATION</scope>
    <source>
        <tissue evidence="3">Leaves</tissue>
    </source>
</reference>
<organism evidence="2 3">
    <name type="scientific">Coffea arabica</name>
    <name type="common">Arabian coffee</name>
    <dbReference type="NCBI Taxonomy" id="13443"/>
    <lineage>
        <taxon>Eukaryota</taxon>
        <taxon>Viridiplantae</taxon>
        <taxon>Streptophyta</taxon>
        <taxon>Embryophyta</taxon>
        <taxon>Tracheophyta</taxon>
        <taxon>Spermatophyta</taxon>
        <taxon>Magnoliopsida</taxon>
        <taxon>eudicotyledons</taxon>
        <taxon>Gunneridae</taxon>
        <taxon>Pentapetalae</taxon>
        <taxon>asterids</taxon>
        <taxon>lamiids</taxon>
        <taxon>Gentianales</taxon>
        <taxon>Rubiaceae</taxon>
        <taxon>Ixoroideae</taxon>
        <taxon>Gardenieae complex</taxon>
        <taxon>Bertiereae - Coffeeae clade</taxon>
        <taxon>Coffeeae</taxon>
        <taxon>Coffea</taxon>
    </lineage>
</organism>
<keyword evidence="2" id="KW-1185">Reference proteome</keyword>
<feature type="domain" description="Neprosin PEP catalytic" evidence="1">
    <location>
        <begin position="82"/>
        <end position="335"/>
    </location>
</feature>
<name>A0ABM4U6D8_COFAR</name>
<dbReference type="Proteomes" id="UP001652660">
    <property type="component" value="Chromosome 1c"/>
</dbReference>
<dbReference type="Gene3D" id="3.90.1320.10">
    <property type="entry name" value="Outer-capsid protein sigma 3, large lobe"/>
    <property type="match status" value="1"/>
</dbReference>
<evidence type="ECO:0000313" key="3">
    <source>
        <dbReference type="RefSeq" id="XP_071902848.1"/>
    </source>
</evidence>
<dbReference type="PANTHER" id="PTHR31589">
    <property type="entry name" value="PROTEIN, PUTATIVE (DUF239)-RELATED-RELATED"/>
    <property type="match status" value="1"/>
</dbReference>